<reference evidence="2" key="1">
    <citation type="journal article" date="2010" name="Nat. Biotechnol.">
        <title>Draft genome sequence of the oilseed species Ricinus communis.</title>
        <authorList>
            <person name="Chan A.P."/>
            <person name="Crabtree J."/>
            <person name="Zhao Q."/>
            <person name="Lorenzi H."/>
            <person name="Orvis J."/>
            <person name="Puiu D."/>
            <person name="Melake-Berhan A."/>
            <person name="Jones K.M."/>
            <person name="Redman J."/>
            <person name="Chen G."/>
            <person name="Cahoon E.B."/>
            <person name="Gedil M."/>
            <person name="Stanke M."/>
            <person name="Haas B.J."/>
            <person name="Wortman J.R."/>
            <person name="Fraser-Liggett C.M."/>
            <person name="Ravel J."/>
            <person name="Rabinowicz P.D."/>
        </authorList>
    </citation>
    <scope>NUCLEOTIDE SEQUENCE [LARGE SCALE GENOMIC DNA]</scope>
    <source>
        <strain evidence="2">cv. Hale</strain>
    </source>
</reference>
<dbReference type="EMBL" id="EQ974028">
    <property type="protein sequence ID" value="EEF35244.1"/>
    <property type="molecule type" value="Genomic_DNA"/>
</dbReference>
<dbReference type="Proteomes" id="UP000008311">
    <property type="component" value="Unassembled WGS sequence"/>
</dbReference>
<gene>
    <name evidence="1" type="ORF">RCOM_0600160</name>
</gene>
<evidence type="ECO:0000313" key="1">
    <source>
        <dbReference type="EMBL" id="EEF35244.1"/>
    </source>
</evidence>
<protein>
    <submittedName>
        <fullName evidence="1">Uncharacterized protein</fullName>
    </submittedName>
</protein>
<proteinExistence type="predicted"/>
<dbReference type="AlphaFoldDB" id="B9SMC3"/>
<organism evidence="1 2">
    <name type="scientific">Ricinus communis</name>
    <name type="common">Castor bean</name>
    <dbReference type="NCBI Taxonomy" id="3988"/>
    <lineage>
        <taxon>Eukaryota</taxon>
        <taxon>Viridiplantae</taxon>
        <taxon>Streptophyta</taxon>
        <taxon>Embryophyta</taxon>
        <taxon>Tracheophyta</taxon>
        <taxon>Spermatophyta</taxon>
        <taxon>Magnoliopsida</taxon>
        <taxon>eudicotyledons</taxon>
        <taxon>Gunneridae</taxon>
        <taxon>Pentapetalae</taxon>
        <taxon>rosids</taxon>
        <taxon>fabids</taxon>
        <taxon>Malpighiales</taxon>
        <taxon>Euphorbiaceae</taxon>
        <taxon>Acalyphoideae</taxon>
        <taxon>Acalypheae</taxon>
        <taxon>Ricinus</taxon>
    </lineage>
</organism>
<accession>B9SMC3</accession>
<sequence length="62" mass="6443">MEFSTPCGLHRQAAAASAYAMSPSARAACLPRLAAPPRLASSLLVPLLHTSRVTSTVVVHDS</sequence>
<keyword evidence="2" id="KW-1185">Reference proteome</keyword>
<evidence type="ECO:0000313" key="2">
    <source>
        <dbReference type="Proteomes" id="UP000008311"/>
    </source>
</evidence>
<name>B9SMC3_RICCO</name>
<dbReference type="InParanoid" id="B9SMC3"/>